<protein>
    <recommendedName>
        <fullName evidence="2">Antitoxin</fullName>
    </recommendedName>
</protein>
<accession>A0A7W7SDR3</accession>
<reference evidence="4 5" key="1">
    <citation type="submission" date="2020-08" db="EMBL/GenBank/DDBJ databases">
        <title>Sequencing the genomes of 1000 actinobacteria strains.</title>
        <authorList>
            <person name="Klenk H.-P."/>
        </authorList>
    </citation>
    <scope>NUCLEOTIDE SEQUENCE [LARGE SCALE GENOMIC DNA]</scope>
    <source>
        <strain evidence="4 5">DSM 44786</strain>
    </source>
</reference>
<evidence type="ECO:0000313" key="5">
    <source>
        <dbReference type="Proteomes" id="UP000573327"/>
    </source>
</evidence>
<evidence type="ECO:0000313" key="4">
    <source>
        <dbReference type="EMBL" id="MBB4948589.1"/>
    </source>
</evidence>
<dbReference type="InterPro" id="IPR006442">
    <property type="entry name" value="Antitoxin_Phd/YefM"/>
</dbReference>
<gene>
    <name evidence="4" type="ORF">F4556_004124</name>
</gene>
<name>A0A7W7SDR3_9ACTN</name>
<dbReference type="InterPro" id="IPR036165">
    <property type="entry name" value="YefM-like_sf"/>
</dbReference>
<dbReference type="SUPFAM" id="SSF143120">
    <property type="entry name" value="YefM-like"/>
    <property type="match status" value="1"/>
</dbReference>
<feature type="region of interest" description="Disordered" evidence="3">
    <location>
        <begin position="41"/>
        <end position="66"/>
    </location>
</feature>
<evidence type="ECO:0000256" key="1">
    <source>
        <dbReference type="ARBA" id="ARBA00009981"/>
    </source>
</evidence>
<comment type="similarity">
    <text evidence="1 2">Belongs to the phD/YefM antitoxin family.</text>
</comment>
<dbReference type="Gene3D" id="3.40.1620.10">
    <property type="entry name" value="YefM-like domain"/>
    <property type="match status" value="1"/>
</dbReference>
<proteinExistence type="inferred from homology"/>
<organism evidence="4 5">
    <name type="scientific">Kitasatospora gansuensis</name>
    <dbReference type="NCBI Taxonomy" id="258050"/>
    <lineage>
        <taxon>Bacteria</taxon>
        <taxon>Bacillati</taxon>
        <taxon>Actinomycetota</taxon>
        <taxon>Actinomycetes</taxon>
        <taxon>Kitasatosporales</taxon>
        <taxon>Streptomycetaceae</taxon>
        <taxon>Kitasatospora</taxon>
    </lineage>
</organism>
<comment type="caution">
    <text evidence="4">The sequence shown here is derived from an EMBL/GenBank/DDBJ whole genome shotgun (WGS) entry which is preliminary data.</text>
</comment>
<keyword evidence="5" id="KW-1185">Reference proteome</keyword>
<evidence type="ECO:0000256" key="2">
    <source>
        <dbReference type="RuleBase" id="RU362080"/>
    </source>
</evidence>
<comment type="function">
    <text evidence="2">Antitoxin component of a type II toxin-antitoxin (TA) system.</text>
</comment>
<dbReference type="AlphaFoldDB" id="A0A7W7SDR3"/>
<dbReference type="RefSeq" id="WP_184918346.1">
    <property type="nucleotide sequence ID" value="NZ_JACHJR010000001.1"/>
</dbReference>
<dbReference type="EMBL" id="JACHJR010000001">
    <property type="protein sequence ID" value="MBB4948589.1"/>
    <property type="molecule type" value="Genomic_DNA"/>
</dbReference>
<evidence type="ECO:0000256" key="3">
    <source>
        <dbReference type="SAM" id="MobiDB-lite"/>
    </source>
</evidence>
<dbReference type="Pfam" id="PF02604">
    <property type="entry name" value="PhdYeFM_antitox"/>
    <property type="match status" value="1"/>
</dbReference>
<dbReference type="Proteomes" id="UP000573327">
    <property type="component" value="Unassembled WGS sequence"/>
</dbReference>
<sequence>MATSSEVPARELNQQTAQILARVEAGETVTVTKNGRPVAILRPYGLDDPPSYGFRTDPMGEDPYFQEPPTIEFEPMDVDEQDDLMRQGFGLD</sequence>
<dbReference type="NCBIfam" id="TIGR01552">
    <property type="entry name" value="phd_fam"/>
    <property type="match status" value="1"/>
</dbReference>